<sequence length="368" mass="41361">MTGLNKMDIQNVSAESLADLNDELSAMVRSGIPLDEGLRSAAKYLKKDSQSLIEQLIQKIEQGASLDAALESEAVRLPASYVALVKSGLQMGRLPEALTTFTSFSRARMELRREIGAALLYPAFVLFVAFLLSLFMCFIIFPELVTVDEIFQLKNTFLMNSFMKIIEFYQTWYLLIPLIFLLLIFSWNYSRHSFMMSREQNQSLSGALFTCLAYGWIPGYRKLIQDMNLSTFSEMAGVLLSYRVPLTDSLVLAAESTGNPKLINQFQRVAEKLEQGASLDISFQSAGQLPDYVKSMMVNPAHQNQLPGIMSEMARVYRTRVLNRMEWIKHILPVALVVLVAGGITICYALIVFLPFVEILKMLGSPSL</sequence>
<keyword evidence="6 7" id="KW-0472">Membrane</keyword>
<evidence type="ECO:0000313" key="9">
    <source>
        <dbReference type="EMBL" id="QDV21406.1"/>
    </source>
</evidence>
<protein>
    <submittedName>
        <fullName evidence="9">Type II secretion system protein F</fullName>
    </submittedName>
</protein>
<dbReference type="InterPro" id="IPR003004">
    <property type="entry name" value="GspF/PilC"/>
</dbReference>
<feature type="transmembrane region" description="Helical" evidence="7">
    <location>
        <begin position="118"/>
        <end position="141"/>
    </location>
</feature>
<dbReference type="Proteomes" id="UP000320839">
    <property type="component" value="Chromosome"/>
</dbReference>
<dbReference type="InterPro" id="IPR018076">
    <property type="entry name" value="T2SS_GspF_dom"/>
</dbReference>
<accession>A0A518FYN2</accession>
<evidence type="ECO:0000256" key="6">
    <source>
        <dbReference type="ARBA" id="ARBA00023136"/>
    </source>
</evidence>
<dbReference type="InterPro" id="IPR042094">
    <property type="entry name" value="T2SS_GspF_sf"/>
</dbReference>
<keyword evidence="5 7" id="KW-1133">Transmembrane helix</keyword>
<dbReference type="AlphaFoldDB" id="A0A518FYN2"/>
<evidence type="ECO:0000256" key="1">
    <source>
        <dbReference type="ARBA" id="ARBA00004651"/>
    </source>
</evidence>
<proteinExistence type="inferred from homology"/>
<dbReference type="Pfam" id="PF00482">
    <property type="entry name" value="T2SSF"/>
    <property type="match status" value="2"/>
</dbReference>
<evidence type="ECO:0000313" key="10">
    <source>
        <dbReference type="Proteomes" id="UP000320839"/>
    </source>
</evidence>
<evidence type="ECO:0000256" key="4">
    <source>
        <dbReference type="ARBA" id="ARBA00022692"/>
    </source>
</evidence>
<organism evidence="9 10">
    <name type="scientific">Gimesia panareensis</name>
    <dbReference type="NCBI Taxonomy" id="2527978"/>
    <lineage>
        <taxon>Bacteria</taxon>
        <taxon>Pseudomonadati</taxon>
        <taxon>Planctomycetota</taxon>
        <taxon>Planctomycetia</taxon>
        <taxon>Planctomycetales</taxon>
        <taxon>Planctomycetaceae</taxon>
        <taxon>Gimesia</taxon>
    </lineage>
</organism>
<reference evidence="9 10" key="1">
    <citation type="submission" date="2019-02" db="EMBL/GenBank/DDBJ databases">
        <title>Deep-cultivation of Planctomycetes and their phenomic and genomic characterization uncovers novel biology.</title>
        <authorList>
            <person name="Wiegand S."/>
            <person name="Jogler M."/>
            <person name="Boedeker C."/>
            <person name="Pinto D."/>
            <person name="Vollmers J."/>
            <person name="Rivas-Marin E."/>
            <person name="Kohn T."/>
            <person name="Peeters S.H."/>
            <person name="Heuer A."/>
            <person name="Rast P."/>
            <person name="Oberbeckmann S."/>
            <person name="Bunk B."/>
            <person name="Jeske O."/>
            <person name="Meyerdierks A."/>
            <person name="Storesund J.E."/>
            <person name="Kallscheuer N."/>
            <person name="Luecker S."/>
            <person name="Lage O.M."/>
            <person name="Pohl T."/>
            <person name="Merkel B.J."/>
            <person name="Hornburger P."/>
            <person name="Mueller R.-W."/>
            <person name="Bruemmer F."/>
            <person name="Labrenz M."/>
            <person name="Spormann A.M."/>
            <person name="Op den Camp H."/>
            <person name="Overmann J."/>
            <person name="Amann R."/>
            <person name="Jetten M.S.M."/>
            <person name="Mascher T."/>
            <person name="Medema M.H."/>
            <person name="Devos D.P."/>
            <person name="Kaster A.-K."/>
            <person name="Ovreas L."/>
            <person name="Rohde M."/>
            <person name="Galperin M.Y."/>
            <person name="Jogler C."/>
        </authorList>
    </citation>
    <scope>NUCLEOTIDE SEQUENCE [LARGE SCALE GENOMIC DNA]</scope>
    <source>
        <strain evidence="9 10">Pan153</strain>
    </source>
</reference>
<dbReference type="RefSeq" id="WP_197994827.1">
    <property type="nucleotide sequence ID" value="NZ_CP036317.1"/>
</dbReference>
<evidence type="ECO:0000259" key="8">
    <source>
        <dbReference type="Pfam" id="PF00482"/>
    </source>
</evidence>
<evidence type="ECO:0000256" key="3">
    <source>
        <dbReference type="ARBA" id="ARBA00022475"/>
    </source>
</evidence>
<feature type="transmembrane region" description="Helical" evidence="7">
    <location>
        <begin position="171"/>
        <end position="189"/>
    </location>
</feature>
<dbReference type="PANTHER" id="PTHR30012:SF0">
    <property type="entry name" value="TYPE II SECRETION SYSTEM PROTEIN F-RELATED"/>
    <property type="match status" value="1"/>
</dbReference>
<evidence type="ECO:0000256" key="5">
    <source>
        <dbReference type="ARBA" id="ARBA00022989"/>
    </source>
</evidence>
<name>A0A518FYN2_9PLAN</name>
<keyword evidence="4 7" id="KW-0812">Transmembrane</keyword>
<feature type="domain" description="Type II secretion system protein GspF" evidence="8">
    <location>
        <begin position="23"/>
        <end position="142"/>
    </location>
</feature>
<dbReference type="PANTHER" id="PTHR30012">
    <property type="entry name" value="GENERAL SECRETION PATHWAY PROTEIN"/>
    <property type="match status" value="1"/>
</dbReference>
<evidence type="ECO:0000256" key="2">
    <source>
        <dbReference type="ARBA" id="ARBA00005745"/>
    </source>
</evidence>
<gene>
    <name evidence="9" type="primary">epsF_9</name>
    <name evidence="9" type="ORF">Pan153_60940</name>
</gene>
<feature type="transmembrane region" description="Helical" evidence="7">
    <location>
        <begin position="331"/>
        <end position="357"/>
    </location>
</feature>
<dbReference type="Gene3D" id="1.20.81.30">
    <property type="entry name" value="Type II secretion system (T2SS), domain F"/>
    <property type="match status" value="2"/>
</dbReference>
<comment type="subcellular location">
    <subcellularLocation>
        <location evidence="1">Cell membrane</location>
        <topology evidence="1">Multi-pass membrane protein</topology>
    </subcellularLocation>
</comment>
<evidence type="ECO:0000256" key="7">
    <source>
        <dbReference type="SAM" id="Phobius"/>
    </source>
</evidence>
<dbReference type="EMBL" id="CP036317">
    <property type="protein sequence ID" value="QDV21406.1"/>
    <property type="molecule type" value="Genomic_DNA"/>
</dbReference>
<comment type="similarity">
    <text evidence="2">Belongs to the GSP F family.</text>
</comment>
<dbReference type="GO" id="GO:0005886">
    <property type="term" value="C:plasma membrane"/>
    <property type="evidence" value="ECO:0007669"/>
    <property type="project" value="UniProtKB-SubCell"/>
</dbReference>
<feature type="domain" description="Type II secretion system protein GspF" evidence="8">
    <location>
        <begin position="233"/>
        <end position="352"/>
    </location>
</feature>
<keyword evidence="3" id="KW-1003">Cell membrane</keyword>